<accession>A0ABN0ZML3</accession>
<dbReference type="Pfam" id="PF01610">
    <property type="entry name" value="DDE_Tnp_ISL3"/>
    <property type="match status" value="1"/>
</dbReference>
<sequence length="201" mass="24345">MDMSPSYKAAVDQALNQPVIVADRFHFVRYMYWALDRVRRRVQHEFDDYDRNKCKNMRHVFMKRRSTLSTKQDWYLHHYCDKSDVLTSAYLLKEWFCDWFDNAKRLGSEALSTIKTDLYDFYDTVRASAIPEFEKAIETLQNWQKEIMNSFSYNLHNGYIEGINNQTKVIKRQAFGFRRFDRLRRKVLLHHKYKNIQGQMA</sequence>
<dbReference type="InterPro" id="IPR047951">
    <property type="entry name" value="Transpos_ISL3"/>
</dbReference>
<evidence type="ECO:0000313" key="2">
    <source>
        <dbReference type="EMBL" id="GAA0453002.1"/>
    </source>
</evidence>
<dbReference type="Proteomes" id="UP001500740">
    <property type="component" value="Unassembled WGS sequence"/>
</dbReference>
<dbReference type="InterPro" id="IPR002560">
    <property type="entry name" value="Transposase_DDE"/>
</dbReference>
<gene>
    <name evidence="2" type="ORF">GCM10008935_04570</name>
</gene>
<evidence type="ECO:0000313" key="3">
    <source>
        <dbReference type="Proteomes" id="UP001500740"/>
    </source>
</evidence>
<name>A0ABN0ZML3_9BACI</name>
<protein>
    <recommendedName>
        <fullName evidence="1">Transposase IS204/IS1001/IS1096/IS1165 DDE domain-containing protein</fullName>
    </recommendedName>
</protein>
<comment type="caution">
    <text evidence="2">The sequence shown here is derived from an EMBL/GenBank/DDBJ whole genome shotgun (WGS) entry which is preliminary data.</text>
</comment>
<feature type="domain" description="Transposase IS204/IS1001/IS1096/IS1165 DDE" evidence="1">
    <location>
        <begin position="1"/>
        <end position="186"/>
    </location>
</feature>
<dbReference type="PANTHER" id="PTHR33498:SF1">
    <property type="entry name" value="TRANSPOSASE FOR INSERTION SEQUENCE ELEMENT IS1557"/>
    <property type="match status" value="1"/>
</dbReference>
<dbReference type="EMBL" id="BAAACZ010000005">
    <property type="protein sequence ID" value="GAA0453002.1"/>
    <property type="molecule type" value="Genomic_DNA"/>
</dbReference>
<proteinExistence type="predicted"/>
<reference evidence="2 3" key="1">
    <citation type="journal article" date="2019" name="Int. J. Syst. Evol. Microbiol.">
        <title>The Global Catalogue of Microorganisms (GCM) 10K type strain sequencing project: providing services to taxonomists for standard genome sequencing and annotation.</title>
        <authorList>
            <consortium name="The Broad Institute Genomics Platform"/>
            <consortium name="The Broad Institute Genome Sequencing Center for Infectious Disease"/>
            <person name="Wu L."/>
            <person name="Ma J."/>
        </authorList>
    </citation>
    <scope>NUCLEOTIDE SEQUENCE [LARGE SCALE GENOMIC DNA]</scope>
    <source>
        <strain evidence="2 3">JCM 14193</strain>
    </source>
</reference>
<dbReference type="PANTHER" id="PTHR33498">
    <property type="entry name" value="TRANSPOSASE FOR INSERTION SEQUENCE ELEMENT IS1557"/>
    <property type="match status" value="1"/>
</dbReference>
<evidence type="ECO:0000259" key="1">
    <source>
        <dbReference type="Pfam" id="PF01610"/>
    </source>
</evidence>
<keyword evidence="3" id="KW-1185">Reference proteome</keyword>
<organism evidence="2 3">
    <name type="scientific">Alkalibacillus silvisoli</name>
    <dbReference type="NCBI Taxonomy" id="392823"/>
    <lineage>
        <taxon>Bacteria</taxon>
        <taxon>Bacillati</taxon>
        <taxon>Bacillota</taxon>
        <taxon>Bacilli</taxon>
        <taxon>Bacillales</taxon>
        <taxon>Bacillaceae</taxon>
        <taxon>Alkalibacillus</taxon>
    </lineage>
</organism>